<protein>
    <recommendedName>
        <fullName evidence="2">Methyltransferase type 11 domain-containing protein</fullName>
    </recommendedName>
</protein>
<comment type="caution">
    <text evidence="1">The sequence shown here is derived from an EMBL/GenBank/DDBJ whole genome shotgun (WGS) entry which is preliminary data.</text>
</comment>
<dbReference type="AlphaFoldDB" id="X0Y5M1"/>
<proteinExistence type="predicted"/>
<dbReference type="SUPFAM" id="SSF53335">
    <property type="entry name" value="S-adenosyl-L-methionine-dependent methyltransferases"/>
    <property type="match status" value="1"/>
</dbReference>
<sequence length="154" mass="17791">PQAFVQEAARVLKPEGRAIIALANYESLSCKLGRRLYPLLLWFGYMHRGERPYWVIPPDHTFKGHYHQIVRLGDGWLKLRKSFGVSLLWLFPGWGSLLAKLPQPLALVILRTADSVARLTPSMSDVIISVWSPRAEVKRRRAPRRARRQRRRTG</sequence>
<reference evidence="1" key="1">
    <citation type="journal article" date="2014" name="Front. Microbiol.">
        <title>High frequency of phylogenetically diverse reductive dehalogenase-homologous genes in deep subseafloor sedimentary metagenomes.</title>
        <authorList>
            <person name="Kawai M."/>
            <person name="Futagami T."/>
            <person name="Toyoda A."/>
            <person name="Takaki Y."/>
            <person name="Nishi S."/>
            <person name="Hori S."/>
            <person name="Arai W."/>
            <person name="Tsubouchi T."/>
            <person name="Morono Y."/>
            <person name="Uchiyama I."/>
            <person name="Ito T."/>
            <person name="Fujiyama A."/>
            <person name="Inagaki F."/>
            <person name="Takami H."/>
        </authorList>
    </citation>
    <scope>NUCLEOTIDE SEQUENCE</scope>
    <source>
        <strain evidence="1">Expedition CK06-06</strain>
    </source>
</reference>
<accession>X0Y5M1</accession>
<dbReference type="InterPro" id="IPR029063">
    <property type="entry name" value="SAM-dependent_MTases_sf"/>
</dbReference>
<organism evidence="1">
    <name type="scientific">marine sediment metagenome</name>
    <dbReference type="NCBI Taxonomy" id="412755"/>
    <lineage>
        <taxon>unclassified sequences</taxon>
        <taxon>metagenomes</taxon>
        <taxon>ecological metagenomes</taxon>
    </lineage>
</organism>
<name>X0Y5M1_9ZZZZ</name>
<evidence type="ECO:0008006" key="2">
    <source>
        <dbReference type="Google" id="ProtNLM"/>
    </source>
</evidence>
<feature type="non-terminal residue" evidence="1">
    <location>
        <position position="1"/>
    </location>
</feature>
<evidence type="ECO:0000313" key="1">
    <source>
        <dbReference type="EMBL" id="GAG32161.1"/>
    </source>
</evidence>
<dbReference type="EMBL" id="BARS01042749">
    <property type="protein sequence ID" value="GAG32161.1"/>
    <property type="molecule type" value="Genomic_DNA"/>
</dbReference>
<dbReference type="Gene3D" id="3.40.50.150">
    <property type="entry name" value="Vaccinia Virus protein VP39"/>
    <property type="match status" value="1"/>
</dbReference>
<gene>
    <name evidence="1" type="ORF">S01H1_64821</name>
</gene>